<protein>
    <submittedName>
        <fullName evidence="1">Uncharacterized protein</fullName>
    </submittedName>
</protein>
<reference evidence="1" key="1">
    <citation type="submission" date="2021-01" db="EMBL/GenBank/DDBJ databases">
        <authorList>
            <consortium name="Genoscope - CEA"/>
            <person name="William W."/>
        </authorList>
    </citation>
    <scope>NUCLEOTIDE SEQUENCE</scope>
</reference>
<dbReference type="AlphaFoldDB" id="A0A8S1QZ33"/>
<name>A0A8S1QZ33_9CILI</name>
<comment type="caution">
    <text evidence="1">The sequence shown here is derived from an EMBL/GenBank/DDBJ whole genome shotgun (WGS) entry which is preliminary data.</text>
</comment>
<gene>
    <name evidence="1" type="ORF">PSON_ATCC_30995.1.T1260103</name>
</gene>
<accession>A0A8S1QZ33</accession>
<dbReference type="EMBL" id="CAJJDN010000126">
    <property type="protein sequence ID" value="CAD8120465.1"/>
    <property type="molecule type" value="Genomic_DNA"/>
</dbReference>
<proteinExistence type="predicted"/>
<keyword evidence="2" id="KW-1185">Reference proteome</keyword>
<evidence type="ECO:0000313" key="2">
    <source>
        <dbReference type="Proteomes" id="UP000692954"/>
    </source>
</evidence>
<sequence>MYLENNDNLSAKDKLNLNTQRDLNIRQTSQQKYSNLCYLLLKISTNQDKSKFHHNLQKKQKYLSNYIDIFNQEMLIFYWVKHAKGTVFIRTSQNFISSFLNSQRSSKNTEISLGNNLDKIQTLNAKDIVIGADFNKEMHLMKICQYKFTHSKNLSNHPIAKQFVSLKIYIYNLDKFIQIFRSSAQEKSFEKEQIREFNLNFANLVIQSQHIRKQTTVQDVNQDKS</sequence>
<evidence type="ECO:0000313" key="1">
    <source>
        <dbReference type="EMBL" id="CAD8120465.1"/>
    </source>
</evidence>
<dbReference type="Proteomes" id="UP000692954">
    <property type="component" value="Unassembled WGS sequence"/>
</dbReference>
<organism evidence="1 2">
    <name type="scientific">Paramecium sonneborni</name>
    <dbReference type="NCBI Taxonomy" id="65129"/>
    <lineage>
        <taxon>Eukaryota</taxon>
        <taxon>Sar</taxon>
        <taxon>Alveolata</taxon>
        <taxon>Ciliophora</taxon>
        <taxon>Intramacronucleata</taxon>
        <taxon>Oligohymenophorea</taxon>
        <taxon>Peniculida</taxon>
        <taxon>Parameciidae</taxon>
        <taxon>Paramecium</taxon>
    </lineage>
</organism>